<organism evidence="1 2">
    <name type="scientific">Manihot esculenta</name>
    <name type="common">Cassava</name>
    <name type="synonym">Jatropha manihot</name>
    <dbReference type="NCBI Taxonomy" id="3983"/>
    <lineage>
        <taxon>Eukaryota</taxon>
        <taxon>Viridiplantae</taxon>
        <taxon>Streptophyta</taxon>
        <taxon>Embryophyta</taxon>
        <taxon>Tracheophyta</taxon>
        <taxon>Spermatophyta</taxon>
        <taxon>Magnoliopsida</taxon>
        <taxon>eudicotyledons</taxon>
        <taxon>Gunneridae</taxon>
        <taxon>Pentapetalae</taxon>
        <taxon>rosids</taxon>
        <taxon>fabids</taxon>
        <taxon>Malpighiales</taxon>
        <taxon>Euphorbiaceae</taxon>
        <taxon>Crotonoideae</taxon>
        <taxon>Manihoteae</taxon>
        <taxon>Manihot</taxon>
    </lineage>
</organism>
<evidence type="ECO:0000313" key="2">
    <source>
        <dbReference type="Proteomes" id="UP000091857"/>
    </source>
</evidence>
<proteinExistence type="predicted"/>
<name>A0ACC8C942_MANES</name>
<dbReference type="Proteomes" id="UP000091857">
    <property type="component" value="Chromosome 17"/>
</dbReference>
<protein>
    <submittedName>
        <fullName evidence="1">Uncharacterized protein</fullName>
    </submittedName>
</protein>
<keyword evidence="2" id="KW-1185">Reference proteome</keyword>
<comment type="caution">
    <text evidence="1">The sequence shown here is derived from an EMBL/GenBank/DDBJ whole genome shotgun (WGS) entry which is preliminary data.</text>
</comment>
<dbReference type="EMBL" id="CM004403">
    <property type="protein sequence ID" value="OAY25373.2"/>
    <property type="molecule type" value="Genomic_DNA"/>
</dbReference>
<gene>
    <name evidence="1" type="ORF">MANES_17G040650v8</name>
</gene>
<sequence length="351" mass="38277">MNQITSAPLSAKMVFLKSNLHSKYPLISTSFLFTLFLIYIPSCIAIRPYYLSGPFPLQPVNTIIFTHKNGGANGVGMAKPRNGFGKDRFIGKQHVHVQSIRPTVFNDKNLGANGVGVVKLGKQQPVKPAVFNDNSGGANGVGMVRLGNGFGKGHDISEQHLQPIKPTVLKDKNSGANCVIAVVRPANGFIKGHVFGERHLQTIKTTVFNYKNSGASAIGMVRPGNEFGKGRRISVFGKDSHPRKVHPSVVKHNYHAATSGLNRFFKSDSGYKRKLENVVVDHLADHTGNHFDMNKSFGSPRSEFGERRRSYGVGGDWYGGKHEQQLSEGLPIRRKAGEVKRSVSPPAGIGK</sequence>
<reference evidence="2" key="1">
    <citation type="journal article" date="2016" name="Nat. Biotechnol.">
        <title>Sequencing wild and cultivated cassava and related species reveals extensive interspecific hybridization and genetic diversity.</title>
        <authorList>
            <person name="Bredeson J.V."/>
            <person name="Lyons J.B."/>
            <person name="Prochnik S.E."/>
            <person name="Wu G.A."/>
            <person name="Ha C.M."/>
            <person name="Edsinger-Gonzales E."/>
            <person name="Grimwood J."/>
            <person name="Schmutz J."/>
            <person name="Rabbi I.Y."/>
            <person name="Egesi C."/>
            <person name="Nauluvula P."/>
            <person name="Lebot V."/>
            <person name="Ndunguru J."/>
            <person name="Mkamilo G."/>
            <person name="Bart R.S."/>
            <person name="Setter T.L."/>
            <person name="Gleadow R.M."/>
            <person name="Kulakow P."/>
            <person name="Ferguson M.E."/>
            <person name="Rounsley S."/>
            <person name="Rokhsar D.S."/>
        </authorList>
    </citation>
    <scope>NUCLEOTIDE SEQUENCE [LARGE SCALE GENOMIC DNA]</scope>
    <source>
        <strain evidence="2">cv. AM560-2</strain>
    </source>
</reference>
<evidence type="ECO:0000313" key="1">
    <source>
        <dbReference type="EMBL" id="OAY25373.2"/>
    </source>
</evidence>
<accession>A0ACC8C942</accession>